<keyword evidence="4" id="KW-1185">Reference proteome</keyword>
<dbReference type="Pfam" id="PF20128">
    <property type="entry name" value="DUF6518"/>
    <property type="match status" value="1"/>
</dbReference>
<dbReference type="RefSeq" id="WP_155050141.1">
    <property type="nucleotide sequence ID" value="NZ_BAAAIB010000003.1"/>
</dbReference>
<feature type="transmembrane region" description="Helical" evidence="2">
    <location>
        <begin position="160"/>
        <end position="179"/>
    </location>
</feature>
<evidence type="ECO:0000256" key="1">
    <source>
        <dbReference type="SAM" id="MobiDB-lite"/>
    </source>
</evidence>
<protein>
    <submittedName>
        <fullName evidence="3">Uncharacterized protein</fullName>
    </submittedName>
</protein>
<evidence type="ECO:0000313" key="4">
    <source>
        <dbReference type="Proteomes" id="UP000433071"/>
    </source>
</evidence>
<feature type="transmembrane region" description="Helical" evidence="2">
    <location>
        <begin position="240"/>
        <end position="266"/>
    </location>
</feature>
<feature type="transmembrane region" description="Helical" evidence="2">
    <location>
        <begin position="130"/>
        <end position="148"/>
    </location>
</feature>
<feature type="transmembrane region" description="Helical" evidence="2">
    <location>
        <begin position="104"/>
        <end position="123"/>
    </location>
</feature>
<feature type="transmembrane region" description="Helical" evidence="2">
    <location>
        <begin position="215"/>
        <end position="233"/>
    </location>
</feature>
<feature type="transmembrane region" description="Helical" evidence="2">
    <location>
        <begin position="186"/>
        <end position="209"/>
    </location>
</feature>
<sequence>MARSTGRSPAPGSPAPGATMPGAVAAGAPPVGAPGMVAPGGGVAGAGAMPVDPRAAGAAPALARAPRHPWFSAARRIVLVAAIAFVLGGLTSWGQLLLPPETASLANSAGGWTIPTAILVLLLARGYPEAAIAGGAGFVALTLGYAVASGWRGIAFDPTTWAIIGAFTGPVIGCAAHALRRRGMQLALGTSVLAGVLVGEGVYGLTVVADTTSAVWWWIEIAAGAAVLVAGALRIRPWGLALVALTGTVLVAGLFWSAFVLLPILVFRG</sequence>
<feature type="transmembrane region" description="Helical" evidence="2">
    <location>
        <begin position="77"/>
        <end position="98"/>
    </location>
</feature>
<keyword evidence="2" id="KW-0472">Membrane</keyword>
<dbReference type="EMBL" id="WMLB01000006">
    <property type="protein sequence ID" value="MTH67011.1"/>
    <property type="molecule type" value="Genomic_DNA"/>
</dbReference>
<dbReference type="InterPro" id="IPR045393">
    <property type="entry name" value="DUF6518"/>
</dbReference>
<accession>A0A6I3M2G3</accession>
<organism evidence="3 4">
    <name type="scientific">Agromyces bracchium</name>
    <dbReference type="NCBI Taxonomy" id="88376"/>
    <lineage>
        <taxon>Bacteria</taxon>
        <taxon>Bacillati</taxon>
        <taxon>Actinomycetota</taxon>
        <taxon>Actinomycetes</taxon>
        <taxon>Micrococcales</taxon>
        <taxon>Microbacteriaceae</taxon>
        <taxon>Agromyces</taxon>
    </lineage>
</organism>
<evidence type="ECO:0000256" key="2">
    <source>
        <dbReference type="SAM" id="Phobius"/>
    </source>
</evidence>
<dbReference type="AlphaFoldDB" id="A0A6I3M2G3"/>
<evidence type="ECO:0000313" key="3">
    <source>
        <dbReference type="EMBL" id="MTH67011.1"/>
    </source>
</evidence>
<gene>
    <name evidence="3" type="ORF">GJ743_01325</name>
</gene>
<name>A0A6I3M2G3_9MICO</name>
<comment type="caution">
    <text evidence="3">The sequence shown here is derived from an EMBL/GenBank/DDBJ whole genome shotgun (WGS) entry which is preliminary data.</text>
</comment>
<keyword evidence="2" id="KW-0812">Transmembrane</keyword>
<keyword evidence="2" id="KW-1133">Transmembrane helix</keyword>
<reference evidence="3 4" key="1">
    <citation type="submission" date="2019-11" db="EMBL/GenBank/DDBJ databases">
        <title>Agromyces kandeliae sp. nov., isolated from mangrove soil.</title>
        <authorList>
            <person name="Wang R."/>
        </authorList>
    </citation>
    <scope>NUCLEOTIDE SEQUENCE [LARGE SCALE GENOMIC DNA]</scope>
    <source>
        <strain evidence="3 4">JCM 11433</strain>
    </source>
</reference>
<proteinExistence type="predicted"/>
<feature type="region of interest" description="Disordered" evidence="1">
    <location>
        <begin position="1"/>
        <end position="25"/>
    </location>
</feature>
<dbReference type="Proteomes" id="UP000433071">
    <property type="component" value="Unassembled WGS sequence"/>
</dbReference>
<dbReference type="OrthoDB" id="3430853at2"/>